<gene>
    <name evidence="5" type="ORF">P43SY_001691</name>
</gene>
<reference evidence="5" key="1">
    <citation type="submission" date="2021-12" db="EMBL/GenBank/DDBJ databases">
        <title>Prjna785345.</title>
        <authorList>
            <person name="Rujirawat T."/>
            <person name="Krajaejun T."/>
        </authorList>
    </citation>
    <scope>NUCLEOTIDE SEQUENCE</scope>
    <source>
        <strain evidence="5">Pi057C3</strain>
    </source>
</reference>
<sequence>MAFSMKLPAKKTAPRESAAGKQYGLILPTKADAKKSRPSAFNVFGNPDANDGSDASSALGRENARQRVGLDAARSVNQTLVAQTHKKALEEDPSVFDYDGVYDEIQSSRQDKASKRKAEREAEKKQSKYITSLVEKAKIREIEHERIRERRLLKERATEDALYGDKEKLISASYKRKLMEMKRWDEEDARLDAVEAAEEVTKRGTEAMAGFYANLLTKNIAMGSDVSSSRSAYTAKPSKDEVISAAKARYLARKAMRSTVPTPNGETK</sequence>
<evidence type="ECO:0000256" key="3">
    <source>
        <dbReference type="SAM" id="MobiDB-lite"/>
    </source>
</evidence>
<protein>
    <recommendedName>
        <fullName evidence="4">Nuclear speckle splicing regulatory protein 1 N-terminal domain-containing protein</fullName>
    </recommendedName>
</protein>
<comment type="similarity">
    <text evidence="1">Belongs to the NSRP1 family.</text>
</comment>
<evidence type="ECO:0000259" key="4">
    <source>
        <dbReference type="Pfam" id="PF09745"/>
    </source>
</evidence>
<keyword evidence="2" id="KW-0175">Coiled coil</keyword>
<feature type="region of interest" description="Disordered" evidence="3">
    <location>
        <begin position="107"/>
        <end position="126"/>
    </location>
</feature>
<dbReference type="PANTHER" id="PTHR30060">
    <property type="entry name" value="INNER MEMBRANE PROTEIN"/>
    <property type="match status" value="1"/>
</dbReference>
<comment type="caution">
    <text evidence="5">The sequence shown here is derived from an EMBL/GenBank/DDBJ whole genome shotgun (WGS) entry which is preliminary data.</text>
</comment>
<dbReference type="PANTHER" id="PTHR30060:SF0">
    <property type="entry name" value="COILED-COIL PROTEIN (DUF2040)-RELATED"/>
    <property type="match status" value="1"/>
</dbReference>
<proteinExistence type="inferred from homology"/>
<organism evidence="5 6">
    <name type="scientific">Pythium insidiosum</name>
    <name type="common">Pythiosis disease agent</name>
    <dbReference type="NCBI Taxonomy" id="114742"/>
    <lineage>
        <taxon>Eukaryota</taxon>
        <taxon>Sar</taxon>
        <taxon>Stramenopiles</taxon>
        <taxon>Oomycota</taxon>
        <taxon>Peronosporomycetes</taxon>
        <taxon>Pythiales</taxon>
        <taxon>Pythiaceae</taxon>
        <taxon>Pythium</taxon>
    </lineage>
</organism>
<dbReference type="GO" id="GO:0000381">
    <property type="term" value="P:regulation of alternative mRNA splicing, via spliceosome"/>
    <property type="evidence" value="ECO:0007669"/>
    <property type="project" value="InterPro"/>
</dbReference>
<evidence type="ECO:0000313" key="6">
    <source>
        <dbReference type="Proteomes" id="UP001209570"/>
    </source>
</evidence>
<feature type="compositionally biased region" description="Basic and acidic residues" evidence="3">
    <location>
        <begin position="109"/>
        <end position="126"/>
    </location>
</feature>
<feature type="domain" description="Nuclear speckle splicing regulatory protein 1 N-terminal" evidence="4">
    <location>
        <begin position="82"/>
        <end position="202"/>
    </location>
</feature>
<dbReference type="Pfam" id="PF09745">
    <property type="entry name" value="NSRP1_N"/>
    <property type="match status" value="1"/>
</dbReference>
<evidence type="ECO:0000256" key="1">
    <source>
        <dbReference type="ARBA" id="ARBA00010126"/>
    </source>
</evidence>
<dbReference type="EMBL" id="JAKCXM010000155">
    <property type="protein sequence ID" value="KAJ0400413.1"/>
    <property type="molecule type" value="Genomic_DNA"/>
</dbReference>
<evidence type="ECO:0000256" key="2">
    <source>
        <dbReference type="ARBA" id="ARBA00023054"/>
    </source>
</evidence>
<dbReference type="AlphaFoldDB" id="A0AAD5QAA4"/>
<feature type="region of interest" description="Disordered" evidence="3">
    <location>
        <begin position="1"/>
        <end position="64"/>
    </location>
</feature>
<keyword evidence="6" id="KW-1185">Reference proteome</keyword>
<dbReference type="Proteomes" id="UP001209570">
    <property type="component" value="Unassembled WGS sequence"/>
</dbReference>
<dbReference type="InterPro" id="IPR018612">
    <property type="entry name" value="NSRP1_N"/>
</dbReference>
<accession>A0AAD5QAA4</accession>
<evidence type="ECO:0000313" key="5">
    <source>
        <dbReference type="EMBL" id="KAJ0400413.1"/>
    </source>
</evidence>
<name>A0AAD5QAA4_PYTIN</name>